<feature type="transmembrane region" description="Helical" evidence="7">
    <location>
        <begin position="32"/>
        <end position="51"/>
    </location>
</feature>
<keyword evidence="10" id="KW-1185">Reference proteome</keyword>
<evidence type="ECO:0000313" key="9">
    <source>
        <dbReference type="EMBL" id="TFC98652.1"/>
    </source>
</evidence>
<name>A0ABY2J2V4_9MICO</name>
<dbReference type="Pfam" id="PF00528">
    <property type="entry name" value="BPD_transp_1"/>
    <property type="match status" value="1"/>
</dbReference>
<dbReference type="CDD" id="cd06261">
    <property type="entry name" value="TM_PBP2"/>
    <property type="match status" value="1"/>
</dbReference>
<dbReference type="EMBL" id="SOGJ01000019">
    <property type="protein sequence ID" value="TFC98652.1"/>
    <property type="molecule type" value="Genomic_DNA"/>
</dbReference>
<evidence type="ECO:0000256" key="3">
    <source>
        <dbReference type="ARBA" id="ARBA00022475"/>
    </source>
</evidence>
<protein>
    <submittedName>
        <fullName evidence="9">Carbohydrate ABC transporter permease</fullName>
    </submittedName>
</protein>
<keyword evidence="4 7" id="KW-0812">Transmembrane</keyword>
<evidence type="ECO:0000256" key="2">
    <source>
        <dbReference type="ARBA" id="ARBA00022448"/>
    </source>
</evidence>
<sequence>MLVLVLGLSILSQVLLIPVSQMLRSIGWLSTYQGLIISNVAFYVPCAVLIFSQFVRRIPVELDEAAAIDGAGALRTYVTIIVPLMRRRRRASQCS</sequence>
<keyword evidence="2 7" id="KW-0813">Transport</keyword>
<proteinExistence type="inferred from homology"/>
<gene>
    <name evidence="9" type="ORF">E3O65_07170</name>
</gene>
<dbReference type="PANTHER" id="PTHR43744">
    <property type="entry name" value="ABC TRANSPORTER PERMEASE PROTEIN MG189-RELATED-RELATED"/>
    <property type="match status" value="1"/>
</dbReference>
<evidence type="ECO:0000256" key="5">
    <source>
        <dbReference type="ARBA" id="ARBA00022989"/>
    </source>
</evidence>
<comment type="subcellular location">
    <subcellularLocation>
        <location evidence="1 7">Cell membrane</location>
        <topology evidence="1 7">Multi-pass membrane protein</topology>
    </subcellularLocation>
</comment>
<evidence type="ECO:0000259" key="8">
    <source>
        <dbReference type="PROSITE" id="PS50928"/>
    </source>
</evidence>
<dbReference type="RefSeq" id="WP_134363065.1">
    <property type="nucleotide sequence ID" value="NZ_SOGJ01000019.1"/>
</dbReference>
<reference evidence="9 10" key="1">
    <citation type="submission" date="2019-03" db="EMBL/GenBank/DDBJ databases">
        <title>Genomics of glacier-inhabiting Cryobacterium strains.</title>
        <authorList>
            <person name="Liu Q."/>
            <person name="Xin Y.-H."/>
        </authorList>
    </citation>
    <scope>NUCLEOTIDE SEQUENCE [LARGE SCALE GENOMIC DNA]</scope>
    <source>
        <strain evidence="9 10">TMT4-23</strain>
    </source>
</reference>
<dbReference type="SUPFAM" id="SSF161098">
    <property type="entry name" value="MetI-like"/>
    <property type="match status" value="1"/>
</dbReference>
<keyword evidence="3" id="KW-1003">Cell membrane</keyword>
<evidence type="ECO:0000313" key="10">
    <source>
        <dbReference type="Proteomes" id="UP000298355"/>
    </source>
</evidence>
<evidence type="ECO:0000256" key="6">
    <source>
        <dbReference type="ARBA" id="ARBA00023136"/>
    </source>
</evidence>
<evidence type="ECO:0000256" key="7">
    <source>
        <dbReference type="RuleBase" id="RU363032"/>
    </source>
</evidence>
<comment type="similarity">
    <text evidence="7">Belongs to the binding-protein-dependent transport system permease family.</text>
</comment>
<comment type="caution">
    <text evidence="7">Lacks conserved residue(s) required for the propagation of feature annotation.</text>
</comment>
<dbReference type="InterPro" id="IPR000515">
    <property type="entry name" value="MetI-like"/>
</dbReference>
<dbReference type="PROSITE" id="PS50928">
    <property type="entry name" value="ABC_TM1"/>
    <property type="match status" value="1"/>
</dbReference>
<dbReference type="Gene3D" id="1.10.3720.10">
    <property type="entry name" value="MetI-like"/>
    <property type="match status" value="1"/>
</dbReference>
<comment type="caution">
    <text evidence="9">The sequence shown here is derived from an EMBL/GenBank/DDBJ whole genome shotgun (WGS) entry which is preliminary data.</text>
</comment>
<feature type="domain" description="ABC transmembrane type-1" evidence="8">
    <location>
        <begin position="1"/>
        <end position="95"/>
    </location>
</feature>
<keyword evidence="6 7" id="KW-0472">Membrane</keyword>
<dbReference type="InterPro" id="IPR035906">
    <property type="entry name" value="MetI-like_sf"/>
</dbReference>
<dbReference type="Proteomes" id="UP000298355">
    <property type="component" value="Unassembled WGS sequence"/>
</dbReference>
<accession>A0ABY2J2V4</accession>
<evidence type="ECO:0000256" key="4">
    <source>
        <dbReference type="ARBA" id="ARBA00022692"/>
    </source>
</evidence>
<keyword evidence="5 7" id="KW-1133">Transmembrane helix</keyword>
<dbReference type="PANTHER" id="PTHR43744:SF8">
    <property type="entry name" value="SN-GLYCEROL-3-PHOSPHATE TRANSPORT SYSTEM PERMEASE PROTEIN UGPE"/>
    <property type="match status" value="1"/>
</dbReference>
<organism evidence="9 10">
    <name type="scientific">Cryobacterium breve</name>
    <dbReference type="NCBI Taxonomy" id="1259258"/>
    <lineage>
        <taxon>Bacteria</taxon>
        <taxon>Bacillati</taxon>
        <taxon>Actinomycetota</taxon>
        <taxon>Actinomycetes</taxon>
        <taxon>Micrococcales</taxon>
        <taxon>Microbacteriaceae</taxon>
        <taxon>Cryobacterium</taxon>
    </lineage>
</organism>
<evidence type="ECO:0000256" key="1">
    <source>
        <dbReference type="ARBA" id="ARBA00004651"/>
    </source>
</evidence>